<dbReference type="WBParaSite" id="SBAD_0001029501-mRNA-1">
    <property type="protein sequence ID" value="SBAD_0001029501-mRNA-1"/>
    <property type="gene ID" value="SBAD_0001029501"/>
</dbReference>
<dbReference type="Proteomes" id="UP000270296">
    <property type="component" value="Unassembled WGS sequence"/>
</dbReference>
<reference evidence="4" key="1">
    <citation type="submission" date="2016-06" db="UniProtKB">
        <authorList>
            <consortium name="WormBaseParasite"/>
        </authorList>
    </citation>
    <scope>IDENTIFICATION</scope>
</reference>
<accession>A0A183J245</accession>
<evidence type="ECO:0000313" key="4">
    <source>
        <dbReference type="WBParaSite" id="SBAD_0001029501-mRNA-1"/>
    </source>
</evidence>
<evidence type="ECO:0000313" key="2">
    <source>
        <dbReference type="EMBL" id="VDP27506.1"/>
    </source>
</evidence>
<dbReference type="PANTHER" id="PTHR21700">
    <property type="entry name" value="TRANSTHYRETIN-LIKE FAMILY PROTEIN-RELATED"/>
    <property type="match status" value="1"/>
</dbReference>
<organism evidence="4">
    <name type="scientific">Soboliphyme baturini</name>
    <dbReference type="NCBI Taxonomy" id="241478"/>
    <lineage>
        <taxon>Eukaryota</taxon>
        <taxon>Metazoa</taxon>
        <taxon>Ecdysozoa</taxon>
        <taxon>Nematoda</taxon>
        <taxon>Enoplea</taxon>
        <taxon>Dorylaimia</taxon>
        <taxon>Dioctophymatida</taxon>
        <taxon>Dioctophymatoidea</taxon>
        <taxon>Soboliphymatidae</taxon>
        <taxon>Soboliphyme</taxon>
    </lineage>
</organism>
<evidence type="ECO:0000313" key="3">
    <source>
        <dbReference type="Proteomes" id="UP000270296"/>
    </source>
</evidence>
<dbReference type="Gene3D" id="2.60.40.3330">
    <property type="match status" value="1"/>
</dbReference>
<proteinExistence type="inferred from homology"/>
<dbReference type="EMBL" id="UZAM01013384">
    <property type="protein sequence ID" value="VDP27506.1"/>
    <property type="molecule type" value="Genomic_DNA"/>
</dbReference>
<gene>
    <name evidence="2" type="ORF">SBAD_LOCUS9943</name>
</gene>
<reference evidence="2 3" key="2">
    <citation type="submission" date="2018-11" db="EMBL/GenBank/DDBJ databases">
        <authorList>
            <consortium name="Pathogen Informatics"/>
        </authorList>
    </citation>
    <scope>NUCLEOTIDE SEQUENCE [LARGE SCALE GENOMIC DNA]</scope>
</reference>
<evidence type="ECO:0000256" key="1">
    <source>
        <dbReference type="ARBA" id="ARBA00010112"/>
    </source>
</evidence>
<keyword evidence="3" id="KW-1185">Reference proteome</keyword>
<dbReference type="GO" id="GO:0009986">
    <property type="term" value="C:cell surface"/>
    <property type="evidence" value="ECO:0007669"/>
    <property type="project" value="InterPro"/>
</dbReference>
<name>A0A183J245_9BILA</name>
<comment type="similarity">
    <text evidence="1">Belongs to the nematode transthyretin-like family.</text>
</comment>
<dbReference type="OrthoDB" id="73919at2759"/>
<protein>
    <submittedName>
        <fullName evidence="4">Transthyretin-like family protein</fullName>
    </submittedName>
</protein>
<dbReference type="Pfam" id="PF01060">
    <property type="entry name" value="TTR-52"/>
    <property type="match status" value="1"/>
</dbReference>
<dbReference type="InterPro" id="IPR038479">
    <property type="entry name" value="Transthyretin-like_sf"/>
</dbReference>
<sequence length="82" mass="9440">MAEVRTGPDGSFSMSGHAYDVFHIDPRLKIYHRCNHVGLCERRWQFKIPKNYVKSGRTSNKVLDIGTWNLMVVPDSEESNCI</sequence>
<dbReference type="AlphaFoldDB" id="A0A183J245"/>
<dbReference type="InterPro" id="IPR001534">
    <property type="entry name" value="Transthyretin-like"/>
</dbReference>